<evidence type="ECO:0000256" key="1">
    <source>
        <dbReference type="SAM" id="Phobius"/>
    </source>
</evidence>
<sequence length="93" mass="10038">MMAHAAFVLVLMAASILAGVVGFILLEGKEIEDAVLHSAYMLSGLGLLEVPNSFAGKLFIGFYGLYASMFFLAAFGIIFAPVVHRILHKLHLD</sequence>
<dbReference type="Proteomes" id="UP001549143">
    <property type="component" value="Unassembled WGS sequence"/>
</dbReference>
<proteinExistence type="predicted"/>
<dbReference type="EMBL" id="JBEPMN010000001">
    <property type="protein sequence ID" value="MET3659729.1"/>
    <property type="molecule type" value="Genomic_DNA"/>
</dbReference>
<accession>A0ABV2KF66</accession>
<keyword evidence="1" id="KW-1133">Transmembrane helix</keyword>
<protein>
    <submittedName>
        <fullName evidence="2">Uncharacterized protein</fullName>
    </submittedName>
</protein>
<feature type="transmembrane region" description="Helical" evidence="1">
    <location>
        <begin position="66"/>
        <end position="87"/>
    </location>
</feature>
<feature type="transmembrane region" description="Helical" evidence="1">
    <location>
        <begin position="6"/>
        <end position="26"/>
    </location>
</feature>
<evidence type="ECO:0000313" key="2">
    <source>
        <dbReference type="EMBL" id="MET3659729.1"/>
    </source>
</evidence>
<keyword evidence="1" id="KW-0472">Membrane</keyword>
<comment type="caution">
    <text evidence="2">The sequence shown here is derived from an EMBL/GenBank/DDBJ whole genome shotgun (WGS) entry which is preliminary data.</text>
</comment>
<evidence type="ECO:0000313" key="3">
    <source>
        <dbReference type="Proteomes" id="UP001549143"/>
    </source>
</evidence>
<reference evidence="2 3" key="1">
    <citation type="submission" date="2024-06" db="EMBL/GenBank/DDBJ databases">
        <title>Genomic Encyclopedia of Type Strains, Phase IV (KMG-IV): sequencing the most valuable type-strain genomes for metagenomic binning, comparative biology and taxonomic classification.</title>
        <authorList>
            <person name="Goeker M."/>
        </authorList>
    </citation>
    <scope>NUCLEOTIDE SEQUENCE [LARGE SCALE GENOMIC DNA]</scope>
    <source>
        <strain evidence="2 3">DSM 19730</strain>
    </source>
</reference>
<keyword evidence="3" id="KW-1185">Reference proteome</keyword>
<keyword evidence="1" id="KW-0812">Transmembrane</keyword>
<name>A0ABV2KF66_9HYPH</name>
<gene>
    <name evidence="2" type="ORF">ABID44_000029</name>
</gene>
<dbReference type="RefSeq" id="WP_354149669.1">
    <property type="nucleotide sequence ID" value="NZ_JBEPMN010000001.1"/>
</dbReference>
<organism evidence="2 3">
    <name type="scientific">Aquamicrobium ahrensii</name>
    <dbReference type="NCBI Taxonomy" id="469551"/>
    <lineage>
        <taxon>Bacteria</taxon>
        <taxon>Pseudomonadati</taxon>
        <taxon>Pseudomonadota</taxon>
        <taxon>Alphaproteobacteria</taxon>
        <taxon>Hyphomicrobiales</taxon>
        <taxon>Phyllobacteriaceae</taxon>
        <taxon>Aquamicrobium</taxon>
    </lineage>
</organism>